<name>A0ABV1S4Y5_BACAB</name>
<dbReference type="InterPro" id="IPR059206">
    <property type="entry name" value="Sll1717-like"/>
</dbReference>
<protein>
    <recommendedName>
        <fullName evidence="3">TIR domain-containing protein</fullName>
    </recommendedName>
</protein>
<sequence>MSIPKAFYAYPSHRADLLQNIREAIKDINKAGSIRITSWEDFGISGKPIIQNILKAIEQCDIFMCDLTYLNSNVLYELGYAIAKEKKIWISLNTSHGNSVKNYKMLRAITTIGFSGYQNSEELVNNFYNDNTNQPPTKINLRIEQAEIESNLIYMKCEVNTNESSRIDALINKSRLPKKMDDPYEGREPLSWYLNLLPNSLGTIIHFYNKDTEEDKPLITARKSLIAGLSIGLGKKTLLLAHDPFKSPLDYEDILQIHRNTEECESLFNDWFEPIANEFNEKNSKFSEFKQDKKALGKLSSLLLGDHVAENENHDLVEYFLETAEYKEALNAQQVLFVGRKGTGKTANLIKIRNTMIEDKRNFVVSIQPQGHEFEGVLKIINNLKKGSEQGHLIESVWKFLIYTEIGRQLFDYLDNLPLHYQKTEAEDNFIDFVKINERVINADFTLRLENIVNNLNSLSSEESMEESRLRVSEYLHETMIKELRNYLGLVLEGKEKVTLLIDNLDKGWNDSTELENMSQLLSGLLNVVHKITDEFHKNSYKHLKVNLSLIVFLRSDIFSRLMSFVDERDKVPYKNLSWNDPLMLFRIIENRVDYSSNGVTSPEALWKEYFCENINGIPLKEFVSNLIIPRPRDIIFFFKSALHEAVNKGHSIVEEEDFLDAEYAYSEYALSSLFPENGKRVDDLESIFYEFVGEQPILTEERLRECLLNCTSQNTDEVINILCELTFLGQETQKDIFEYYAGKRPAKIIDKLSDKLAQRNKKSKRYCINPAFYAYLGIESVEMIDQLT</sequence>
<reference evidence="1 2" key="1">
    <citation type="submission" date="2024-06" db="EMBL/GenBank/DDBJ databases">
        <title>Construction of an artificial bacterial consortium using nitrogen cycle bacteria from Cuatro Cienegas Basin and a mangrove forest.</title>
        <authorList>
            <person name="Aguilera-Najera D."/>
            <person name="Marquez-Cianci L."/>
            <person name="Martinez-Perez E."/>
            <person name="Rosas-Barrera M."/>
            <person name="Rodriguez-Cruz U.E."/>
            <person name="Tapia-Lopez R."/>
            <person name="Eguiarte L.E."/>
            <person name="Souza-Saldivar V."/>
        </authorList>
    </citation>
    <scope>NUCLEOTIDE SEQUENCE [LARGE SCALE GENOMIC DNA]</scope>
    <source>
        <strain evidence="1 2">S14-15</strain>
    </source>
</reference>
<gene>
    <name evidence="1" type="ORF">ABQG71_10435</name>
</gene>
<accession>A0ABV1S4Y5</accession>
<evidence type="ECO:0008006" key="3">
    <source>
        <dbReference type="Google" id="ProtNLM"/>
    </source>
</evidence>
<keyword evidence="2" id="KW-1185">Reference proteome</keyword>
<comment type="caution">
    <text evidence="1">The sequence shown here is derived from an EMBL/GenBank/DDBJ whole genome shotgun (WGS) entry which is preliminary data.</text>
</comment>
<evidence type="ECO:0000313" key="2">
    <source>
        <dbReference type="Proteomes" id="UP001467674"/>
    </source>
</evidence>
<dbReference type="EMBL" id="JBEOME010000004">
    <property type="protein sequence ID" value="MER3121611.1"/>
    <property type="molecule type" value="Genomic_DNA"/>
</dbReference>
<organism evidence="1 2">
    <name type="scientific">Bacillus altitudinis</name>
    <dbReference type="NCBI Taxonomy" id="293387"/>
    <lineage>
        <taxon>Bacteria</taxon>
        <taxon>Bacillati</taxon>
        <taxon>Bacillota</taxon>
        <taxon>Bacilli</taxon>
        <taxon>Bacillales</taxon>
        <taxon>Bacillaceae</taxon>
        <taxon>Bacillus</taxon>
    </lineage>
</organism>
<dbReference type="RefSeq" id="WP_076822740.1">
    <property type="nucleotide sequence ID" value="NZ_FTPN01000004.1"/>
</dbReference>
<dbReference type="SUPFAM" id="SSF52309">
    <property type="entry name" value="N-(deoxy)ribosyltransferase-like"/>
    <property type="match status" value="1"/>
</dbReference>
<proteinExistence type="predicted"/>
<dbReference type="NCBIfam" id="NF047389">
    <property type="entry name" value="ATPase_Sll1717"/>
    <property type="match status" value="1"/>
</dbReference>
<dbReference type="Proteomes" id="UP001467674">
    <property type="component" value="Unassembled WGS sequence"/>
</dbReference>
<evidence type="ECO:0000313" key="1">
    <source>
        <dbReference type="EMBL" id="MER3121611.1"/>
    </source>
</evidence>
<dbReference type="Gene3D" id="3.40.50.450">
    <property type="match status" value="1"/>
</dbReference>